<proteinExistence type="predicted"/>
<evidence type="ECO:0000313" key="1">
    <source>
        <dbReference type="EMBL" id="KAJ8373751.1"/>
    </source>
</evidence>
<reference evidence="1" key="1">
    <citation type="journal article" date="2023" name="Science">
        <title>Genome structures resolve the early diversification of teleost fishes.</title>
        <authorList>
            <person name="Parey E."/>
            <person name="Louis A."/>
            <person name="Montfort J."/>
            <person name="Bouchez O."/>
            <person name="Roques C."/>
            <person name="Iampietro C."/>
            <person name="Lluch J."/>
            <person name="Castinel A."/>
            <person name="Donnadieu C."/>
            <person name="Desvignes T."/>
            <person name="Floi Bucao C."/>
            <person name="Jouanno E."/>
            <person name="Wen M."/>
            <person name="Mejri S."/>
            <person name="Dirks R."/>
            <person name="Jansen H."/>
            <person name="Henkel C."/>
            <person name="Chen W.J."/>
            <person name="Zahm M."/>
            <person name="Cabau C."/>
            <person name="Klopp C."/>
            <person name="Thompson A.W."/>
            <person name="Robinson-Rechavi M."/>
            <person name="Braasch I."/>
            <person name="Lecointre G."/>
            <person name="Bobe J."/>
            <person name="Postlethwait J.H."/>
            <person name="Berthelot C."/>
            <person name="Roest Crollius H."/>
            <person name="Guiguen Y."/>
        </authorList>
    </citation>
    <scope>NUCLEOTIDE SEQUENCE</scope>
    <source>
        <strain evidence="1">WJC10195</strain>
    </source>
</reference>
<protein>
    <submittedName>
        <fullName evidence="1">Uncharacterized protein</fullName>
    </submittedName>
</protein>
<evidence type="ECO:0000313" key="2">
    <source>
        <dbReference type="Proteomes" id="UP001152622"/>
    </source>
</evidence>
<comment type="caution">
    <text evidence="1">The sequence shown here is derived from an EMBL/GenBank/DDBJ whole genome shotgun (WGS) entry which is preliminary data.</text>
</comment>
<keyword evidence="2" id="KW-1185">Reference proteome</keyword>
<accession>A0A9Q1G1Y8</accession>
<dbReference type="AlphaFoldDB" id="A0A9Q1G1Y8"/>
<name>A0A9Q1G1Y8_SYNKA</name>
<dbReference type="EMBL" id="JAINUF010000002">
    <property type="protein sequence ID" value="KAJ8373751.1"/>
    <property type="molecule type" value="Genomic_DNA"/>
</dbReference>
<organism evidence="1 2">
    <name type="scientific">Synaphobranchus kaupii</name>
    <name type="common">Kaup's arrowtooth eel</name>
    <dbReference type="NCBI Taxonomy" id="118154"/>
    <lineage>
        <taxon>Eukaryota</taxon>
        <taxon>Metazoa</taxon>
        <taxon>Chordata</taxon>
        <taxon>Craniata</taxon>
        <taxon>Vertebrata</taxon>
        <taxon>Euteleostomi</taxon>
        <taxon>Actinopterygii</taxon>
        <taxon>Neopterygii</taxon>
        <taxon>Teleostei</taxon>
        <taxon>Anguilliformes</taxon>
        <taxon>Synaphobranchidae</taxon>
        <taxon>Synaphobranchus</taxon>
    </lineage>
</organism>
<sequence>MERQAWGRAALRFPNEPFQTLLARRPSGRTGTFPTFASFVNSKRCTAQHLPRGSELPALLAYSTASRSRGPTNPSCEKGQRRHGVPRLRTKLSLALHYHLAWRRNEPLCPENGAMQATPLPVCLSLLLATATSAIFYCICVDRGA</sequence>
<dbReference type="Proteomes" id="UP001152622">
    <property type="component" value="Chromosome 2"/>
</dbReference>
<gene>
    <name evidence="1" type="ORF">SKAU_G00043310</name>
</gene>